<comment type="caution">
    <text evidence="1">Lacks conserved residue(s) required for the propagation of feature annotation.</text>
</comment>
<dbReference type="EMBL" id="MU004242">
    <property type="protein sequence ID" value="KAF2664416.1"/>
    <property type="molecule type" value="Genomic_DNA"/>
</dbReference>
<reference evidence="5" key="1">
    <citation type="journal article" date="2020" name="Stud. Mycol.">
        <title>101 Dothideomycetes genomes: a test case for predicting lifestyles and emergence of pathogens.</title>
        <authorList>
            <person name="Haridas S."/>
            <person name="Albert R."/>
            <person name="Binder M."/>
            <person name="Bloem J."/>
            <person name="Labutti K."/>
            <person name="Salamov A."/>
            <person name="Andreopoulos B."/>
            <person name="Baker S."/>
            <person name="Barry K."/>
            <person name="Bills G."/>
            <person name="Bluhm B."/>
            <person name="Cannon C."/>
            <person name="Castanera R."/>
            <person name="Culley D."/>
            <person name="Daum C."/>
            <person name="Ezra D."/>
            <person name="Gonzalez J."/>
            <person name="Henrissat B."/>
            <person name="Kuo A."/>
            <person name="Liang C."/>
            <person name="Lipzen A."/>
            <person name="Lutzoni F."/>
            <person name="Magnuson J."/>
            <person name="Mondo S."/>
            <person name="Nolan M."/>
            <person name="Ohm R."/>
            <person name="Pangilinan J."/>
            <person name="Park H.-J."/>
            <person name="Ramirez L."/>
            <person name="Alfaro M."/>
            <person name="Sun H."/>
            <person name="Tritt A."/>
            <person name="Yoshinaga Y."/>
            <person name="Zwiers L.-H."/>
            <person name="Turgeon B."/>
            <person name="Goodwin S."/>
            <person name="Spatafora J."/>
            <person name="Crous P."/>
            <person name="Grigoriev I."/>
        </authorList>
    </citation>
    <scope>NUCLEOTIDE SEQUENCE</scope>
    <source>
        <strain evidence="5">CBS 115976</strain>
    </source>
</reference>
<evidence type="ECO:0000256" key="3">
    <source>
        <dbReference type="SAM" id="SignalP"/>
    </source>
</evidence>
<dbReference type="Proteomes" id="UP000799302">
    <property type="component" value="Unassembled WGS sequence"/>
</dbReference>
<dbReference type="SUPFAM" id="SSF52743">
    <property type="entry name" value="Subtilisin-like"/>
    <property type="match status" value="1"/>
</dbReference>
<evidence type="ECO:0000256" key="1">
    <source>
        <dbReference type="PROSITE-ProRule" id="PRU01240"/>
    </source>
</evidence>
<evidence type="ECO:0000313" key="6">
    <source>
        <dbReference type="Proteomes" id="UP000799302"/>
    </source>
</evidence>
<evidence type="ECO:0000313" key="5">
    <source>
        <dbReference type="EMBL" id="KAF2664416.1"/>
    </source>
</evidence>
<dbReference type="InterPro" id="IPR036852">
    <property type="entry name" value="Peptidase_S8/S53_dom_sf"/>
</dbReference>
<dbReference type="PROSITE" id="PS51892">
    <property type="entry name" value="SUBTILASE"/>
    <property type="match status" value="1"/>
</dbReference>
<name>A0A6A6TYB2_9PEZI</name>
<dbReference type="GO" id="GO:0006508">
    <property type="term" value="P:proteolysis"/>
    <property type="evidence" value="ECO:0007669"/>
    <property type="project" value="InterPro"/>
</dbReference>
<feature type="domain" description="Peptidase S8/S53" evidence="4">
    <location>
        <begin position="220"/>
        <end position="450"/>
    </location>
</feature>
<gene>
    <name evidence="5" type="ORF">BT63DRAFT_459904</name>
</gene>
<feature type="signal peptide" evidence="3">
    <location>
        <begin position="1"/>
        <end position="20"/>
    </location>
</feature>
<accession>A0A6A6TYB2</accession>
<sequence length="511" mass="54711">MKCSITFVVASAGLLTSVGASVLQDVPAGFPTVSMPIGKPEVHVMLKRSPLNGLHKRAIEDSLHPIVRNYNATFSHAFEGSDAQHDETLGKYYRVQADGVHHDALVEDFRRHDQVETAYVMPQHVIPDAEYTEAFKRTIKIKRSKRSSDATAATPDLRSRQNNGLYAGNDKGGMNVNYAASLKGGKGDGVEIFHVESNWLHTHEDLQGNMRYVGFDGVVGTHATGASGVMGADDNNFGYTGIAPNSRLTARTLYFSQDNANKGAQDFNGAINWAIDNGKAGDVIVMIINLVLADDNVAGPLEWFPVYYDLIQKATNKGMIFVQPSGNEGADLGGPNYQDNVRAQKFGAATAAKYRNPFNPSNPNPGTIVVGARNPPGNILTPHARTSFSNYGGRLNVATWGRNVQTTCAEPACNVYHNGANSCYMDYYTGTSASAAVIGGVVASIQGAVLGAGRKPLNAKDFQDLFADASLGIPQASDTANGWLSDQKVGSQPDLGYMIPAAIKMSQARHG</sequence>
<organism evidence="5 6">
    <name type="scientific">Microthyrium microscopicum</name>
    <dbReference type="NCBI Taxonomy" id="703497"/>
    <lineage>
        <taxon>Eukaryota</taxon>
        <taxon>Fungi</taxon>
        <taxon>Dikarya</taxon>
        <taxon>Ascomycota</taxon>
        <taxon>Pezizomycotina</taxon>
        <taxon>Dothideomycetes</taxon>
        <taxon>Dothideomycetes incertae sedis</taxon>
        <taxon>Microthyriales</taxon>
        <taxon>Microthyriaceae</taxon>
        <taxon>Microthyrium</taxon>
    </lineage>
</organism>
<keyword evidence="3" id="KW-0732">Signal</keyword>
<keyword evidence="6" id="KW-1185">Reference proteome</keyword>
<evidence type="ECO:0000256" key="2">
    <source>
        <dbReference type="SAM" id="MobiDB-lite"/>
    </source>
</evidence>
<evidence type="ECO:0000259" key="4">
    <source>
        <dbReference type="Pfam" id="PF00082"/>
    </source>
</evidence>
<dbReference type="OrthoDB" id="3866712at2759"/>
<dbReference type="GO" id="GO:0004252">
    <property type="term" value="F:serine-type endopeptidase activity"/>
    <property type="evidence" value="ECO:0007669"/>
    <property type="project" value="InterPro"/>
</dbReference>
<dbReference type="Pfam" id="PF00082">
    <property type="entry name" value="Peptidase_S8"/>
    <property type="match status" value="1"/>
</dbReference>
<feature type="chain" id="PRO_5025409617" evidence="3">
    <location>
        <begin position="21"/>
        <end position="511"/>
    </location>
</feature>
<feature type="region of interest" description="Disordered" evidence="2">
    <location>
        <begin position="144"/>
        <end position="170"/>
    </location>
</feature>
<proteinExistence type="inferred from homology"/>
<comment type="similarity">
    <text evidence="1">Belongs to the peptidase S8 family.</text>
</comment>
<dbReference type="InterPro" id="IPR000209">
    <property type="entry name" value="Peptidase_S8/S53_dom"/>
</dbReference>
<dbReference type="Gene3D" id="3.40.50.200">
    <property type="entry name" value="Peptidase S8/S53 domain"/>
    <property type="match status" value="1"/>
</dbReference>
<dbReference type="AlphaFoldDB" id="A0A6A6TYB2"/>
<protein>
    <submittedName>
        <fullName evidence="5">Subtilisin-like protein</fullName>
    </submittedName>
</protein>